<reference evidence="6 7" key="1">
    <citation type="submission" date="2018-08" db="EMBL/GenBank/DDBJ databases">
        <title>A genome reference for cultivated species of the human gut microbiota.</title>
        <authorList>
            <person name="Zou Y."/>
            <person name="Xue W."/>
            <person name="Luo G."/>
        </authorList>
    </citation>
    <scope>NUCLEOTIDE SEQUENCE [LARGE SCALE GENOMIC DNA]</scope>
    <source>
        <strain evidence="6 7">AM42-1AC</strain>
    </source>
</reference>
<organism evidence="6 7">
    <name type="scientific">Roseburia inulinivorans</name>
    <dbReference type="NCBI Taxonomy" id="360807"/>
    <lineage>
        <taxon>Bacteria</taxon>
        <taxon>Bacillati</taxon>
        <taxon>Bacillota</taxon>
        <taxon>Clostridia</taxon>
        <taxon>Lachnospirales</taxon>
        <taxon>Lachnospiraceae</taxon>
        <taxon>Roseburia</taxon>
    </lineage>
</organism>
<dbReference type="SMART" id="SM00448">
    <property type="entry name" value="REC"/>
    <property type="match status" value="1"/>
</dbReference>
<dbReference type="InterPro" id="IPR011006">
    <property type="entry name" value="CheY-like_superfamily"/>
</dbReference>
<dbReference type="SMART" id="SM00850">
    <property type="entry name" value="LytTR"/>
    <property type="match status" value="1"/>
</dbReference>
<dbReference type="AlphaFoldDB" id="A0A3R6AGA7"/>
<sequence>MKFAIIDDEKKATDLIETYITEFVTENHFEIQIRVFHNPVEFLESYTKDYDLVFLDVEMPGLNGIETAKELRHMDSNVVIMFITNMAQYAIHGYEVEAVDYVLKPLSYADFEMKVQKALRYIARNEDANVKLCTKDGMVHLAVSDIYYIEVRSHYLIYHTTREEYMVRGVMKETEEQFAKYHFARCSHGYLINLKYVQSVNGNIVTVAGEEITLSRSKKNNFMEAFARYIGGMQR</sequence>
<dbReference type="PROSITE" id="PS50930">
    <property type="entry name" value="HTH_LYTTR"/>
    <property type="match status" value="1"/>
</dbReference>
<dbReference type="RefSeq" id="WP_118579721.1">
    <property type="nucleotide sequence ID" value="NZ_CABJFX010000003.1"/>
</dbReference>
<evidence type="ECO:0000256" key="3">
    <source>
        <dbReference type="PROSITE-ProRule" id="PRU00169"/>
    </source>
</evidence>
<evidence type="ECO:0000313" key="7">
    <source>
        <dbReference type="Proteomes" id="UP000283492"/>
    </source>
</evidence>
<dbReference type="GO" id="GO:0000156">
    <property type="term" value="F:phosphorelay response regulator activity"/>
    <property type="evidence" value="ECO:0007669"/>
    <property type="project" value="InterPro"/>
</dbReference>
<dbReference type="Gene3D" id="2.40.50.1020">
    <property type="entry name" value="LytTr DNA-binding domain"/>
    <property type="match status" value="1"/>
</dbReference>
<dbReference type="EMBL" id="QSFX01000003">
    <property type="protein sequence ID" value="RHA90962.1"/>
    <property type="molecule type" value="Genomic_DNA"/>
</dbReference>
<dbReference type="InterPro" id="IPR007492">
    <property type="entry name" value="LytTR_DNA-bd_dom"/>
</dbReference>
<dbReference type="Proteomes" id="UP000283492">
    <property type="component" value="Unassembled WGS sequence"/>
</dbReference>
<keyword evidence="6" id="KW-0238">DNA-binding</keyword>
<evidence type="ECO:0000313" key="6">
    <source>
        <dbReference type="EMBL" id="RHA90962.1"/>
    </source>
</evidence>
<protein>
    <recommendedName>
        <fullName evidence="1">Stage 0 sporulation protein A homolog</fullName>
    </recommendedName>
</protein>
<comment type="caution">
    <text evidence="6">The sequence shown here is derived from an EMBL/GenBank/DDBJ whole genome shotgun (WGS) entry which is preliminary data.</text>
</comment>
<gene>
    <name evidence="6" type="ORF">DW914_03190</name>
</gene>
<dbReference type="Pfam" id="PF04397">
    <property type="entry name" value="LytTR"/>
    <property type="match status" value="1"/>
</dbReference>
<feature type="domain" description="Response regulatory" evidence="4">
    <location>
        <begin position="2"/>
        <end position="119"/>
    </location>
</feature>
<dbReference type="InterPro" id="IPR001789">
    <property type="entry name" value="Sig_transdc_resp-reg_receiver"/>
</dbReference>
<dbReference type="PANTHER" id="PTHR37299:SF1">
    <property type="entry name" value="STAGE 0 SPORULATION PROTEIN A HOMOLOG"/>
    <property type="match status" value="1"/>
</dbReference>
<feature type="modified residue" description="4-aspartylphosphate" evidence="3">
    <location>
        <position position="56"/>
    </location>
</feature>
<dbReference type="SUPFAM" id="SSF52172">
    <property type="entry name" value="CheY-like"/>
    <property type="match status" value="1"/>
</dbReference>
<evidence type="ECO:0000259" key="4">
    <source>
        <dbReference type="PROSITE" id="PS50110"/>
    </source>
</evidence>
<dbReference type="PROSITE" id="PS50110">
    <property type="entry name" value="RESPONSE_REGULATORY"/>
    <property type="match status" value="1"/>
</dbReference>
<proteinExistence type="predicted"/>
<comment type="function">
    <text evidence="2">May play the central regulatory role in sporulation. It may be an element of the effector pathway responsible for the activation of sporulation genes in response to nutritional stress. Spo0A may act in concert with spo0H (a sigma factor) to control the expression of some genes that are critical to the sporulation process.</text>
</comment>
<dbReference type="Pfam" id="PF00072">
    <property type="entry name" value="Response_reg"/>
    <property type="match status" value="1"/>
</dbReference>
<dbReference type="PANTHER" id="PTHR37299">
    <property type="entry name" value="TRANSCRIPTIONAL REGULATOR-RELATED"/>
    <property type="match status" value="1"/>
</dbReference>
<name>A0A3R6AGA7_9FIRM</name>
<dbReference type="Gene3D" id="3.40.50.2300">
    <property type="match status" value="1"/>
</dbReference>
<feature type="domain" description="HTH LytTR-type" evidence="5">
    <location>
        <begin position="134"/>
        <end position="228"/>
    </location>
</feature>
<evidence type="ECO:0000256" key="1">
    <source>
        <dbReference type="ARBA" id="ARBA00018672"/>
    </source>
</evidence>
<dbReference type="GO" id="GO:0003677">
    <property type="term" value="F:DNA binding"/>
    <property type="evidence" value="ECO:0007669"/>
    <property type="project" value="UniProtKB-KW"/>
</dbReference>
<evidence type="ECO:0000256" key="2">
    <source>
        <dbReference type="ARBA" id="ARBA00024867"/>
    </source>
</evidence>
<keyword evidence="3" id="KW-0597">Phosphoprotein</keyword>
<accession>A0A3R6AGA7</accession>
<dbReference type="InterPro" id="IPR046947">
    <property type="entry name" value="LytR-like"/>
</dbReference>
<evidence type="ECO:0000259" key="5">
    <source>
        <dbReference type="PROSITE" id="PS50930"/>
    </source>
</evidence>